<dbReference type="PANTHER" id="PTHR13179:SF8">
    <property type="entry name" value="GATOR COMPLEX PROTEIN DEPDC5"/>
    <property type="match status" value="1"/>
</dbReference>
<feature type="compositionally biased region" description="Polar residues" evidence="1">
    <location>
        <begin position="429"/>
        <end position="442"/>
    </location>
</feature>
<feature type="compositionally biased region" description="Basic and acidic residues" evidence="1">
    <location>
        <begin position="471"/>
        <end position="484"/>
    </location>
</feature>
<dbReference type="InterPro" id="IPR027244">
    <property type="entry name" value="IML1"/>
</dbReference>
<evidence type="ECO:0000256" key="1">
    <source>
        <dbReference type="SAM" id="MobiDB-lite"/>
    </source>
</evidence>
<evidence type="ECO:0000313" key="4">
    <source>
        <dbReference type="Proteomes" id="UP000594260"/>
    </source>
</evidence>
<dbReference type="SUPFAM" id="SSF46785">
    <property type="entry name" value="Winged helix' DNA-binding domain"/>
    <property type="match status" value="1"/>
</dbReference>
<feature type="domain" description="DEP" evidence="2">
    <location>
        <begin position="1111"/>
        <end position="1168"/>
    </location>
</feature>
<dbReference type="Pfam" id="PF19418">
    <property type="entry name" value="DEPDC5_CTD"/>
    <property type="match status" value="1"/>
</dbReference>
<sequence>MSVVTKLRVTQIAKGEGGAYVNAKDLPGVIKGTMLEVAPSDAGSSSAKLVVKLLGFREEQRNNIWIDQTAMNVIQLRQYTDVNVCAVKHLDVALDSVELVFKDQYLTRSDMWRLAQSMVDTGVYLKKEIKYNSTRCDVFEMWAKGVRLSSGLVTKDTKVVFRTASGMVVIFIQMSAEMWQFDIHGDLYFEKALDGFLLDLTRKWKDFSCNHDVTIVLFSRTFYNADSWDQFPEQVRHCIQQDVRGRFYEDVYRVAVQNERLDDWTATLRHLKIYFSDYQRAVVHKHSNVPGMPTAYNSCAALGNFLPALNLSMNVFEKHFTERSFDRTGQLSVVVTPGVGVFEVERDLMELTKQRIIDNGIASDLVCLGEQPLHVVPLYKVYGSLSDTGESGGDEYSIPHWINLSFYTSSKVISYSAFVPRIKLPTPDGSPSPNIRGSSSGRPTGPPTARSNKRLMTPTYDGVDEALLHPNDSHTTGHSDYEGYDMHILKEPVVLAQRRAREKQEQAPVRRKSQVQYPREREREASLSSASSPSAGASAINTAGRHISEPLGGPSFTSHYPTYSTGITGSPRGADTLDSISSTNRMVVGSVDSSVEYLKGLQRPQKSAGQELDKLKALVNPFNLSGVSMKLTSNRRRWTHAFPIGPSGSFVQQHHYQSNLTSKTLTEATRTNVRPIPLVGGGVDVVDSGPGGLDRTGLAGWGPTGEQQWTPALTTGVDWKSLVIPACLPLTTDYFPDPHTLVADYTLSDYCLLPEDIPHASAASNLNRDVQVYQELVCQRLQQGFQIVTLPPNHPYKNSRAPLSSFPDQRGRKDGGGDKLEPDECLMSIAAIFHSVQLGSANEIAVKQYKPRQASQELNSIPYRYQFTSPGNEGYTHLAKCIFHAERLETFNWNYLDHYICGEREYFLHKTNKFWRFRMLLLPGSPDAIRSIQENGLVNIYPIDGHGVFPDERSQREGVLKFFEILNKIKPISSQVANFKSHLTPSSKSNIRRSSFGQVYSQLQFSHSPVSHGHQQSLGAVRERCESVNEKPRKPRATLQHDDSEKSTSSTSLEDNATVSAGGAASDDAFLVNPPPVLSMINSSEEIVAAMRQSMDFIPKDKERAVNFPSHAFLGVDAISWLRSQISDMHEDDEAIAIMQRLMRDGFVAHIRGEQDFVVGSHLYFLREIGEPDEYSDLAEEWVEVGIISQSQKEVAKQLPASQQAQMKVSPSANNSRLYFKRAYVNIDAGRSDRPEWGQAQYHSVFQPGTAFELDVEWVVATGNIVADMVLNWARKATSFGLQLVPIPCEPYALPGSANSDPLRGPIFVPLAVDQLPDPLTYSQLQSFKGYILRCFGFIPHQDLYIGAEKEAGKLVSSYETFVHCTGGMFLVPSEDNAEEPYDTGLREPLGKTKFSPEPESQSEELPKILNNSATTGNQSTNECQSRTGFLWSYNFMITKRWKSTASIDEHFMRTVLEDIRKFCSNSDDRLLTLYEDWSKLNAPKPQELEVPPSRVEVEDDK</sequence>
<proteinExistence type="predicted"/>
<dbReference type="FunCoup" id="A0A7M7KQK8">
    <property type="interactions" value="794"/>
</dbReference>
<feature type="region of interest" description="Disordered" evidence="1">
    <location>
        <begin position="498"/>
        <end position="569"/>
    </location>
</feature>
<dbReference type="InterPro" id="IPR048255">
    <property type="entry name" value="IML1_N"/>
</dbReference>
<feature type="region of interest" description="Disordered" evidence="1">
    <location>
        <begin position="424"/>
        <end position="484"/>
    </location>
</feature>
<dbReference type="GO" id="GO:0035556">
    <property type="term" value="P:intracellular signal transduction"/>
    <property type="evidence" value="ECO:0007669"/>
    <property type="project" value="InterPro"/>
</dbReference>
<dbReference type="InterPro" id="IPR045838">
    <property type="entry name" value="DEPDC5_CTD"/>
</dbReference>
<dbReference type="PANTHER" id="PTHR13179">
    <property type="entry name" value="DEP DOMAIN CONTAINING PROTEIN 5"/>
    <property type="match status" value="1"/>
</dbReference>
<dbReference type="InterPro" id="IPR036388">
    <property type="entry name" value="WH-like_DNA-bd_sf"/>
</dbReference>
<dbReference type="CTD" id="38176"/>
<dbReference type="GO" id="GO:0034198">
    <property type="term" value="P:cellular response to amino acid starvation"/>
    <property type="evidence" value="ECO:0007669"/>
    <property type="project" value="TreeGrafter"/>
</dbReference>
<dbReference type="OMA" id="RTWHFKR"/>
<dbReference type="InParanoid" id="A0A7M7KQK8"/>
<dbReference type="EnsemblMetazoa" id="XM_022812802">
    <property type="protein sequence ID" value="XP_022668537"/>
    <property type="gene ID" value="LOC111253436"/>
</dbReference>
<dbReference type="GO" id="GO:0005096">
    <property type="term" value="F:GTPase activator activity"/>
    <property type="evidence" value="ECO:0007669"/>
    <property type="project" value="InterPro"/>
</dbReference>
<feature type="compositionally biased region" description="Low complexity" evidence="1">
    <location>
        <begin position="526"/>
        <end position="539"/>
    </location>
</feature>
<feature type="compositionally biased region" description="Basic and acidic residues" evidence="1">
    <location>
        <begin position="809"/>
        <end position="818"/>
    </location>
</feature>
<organism evidence="3 4">
    <name type="scientific">Varroa destructor</name>
    <name type="common">Honeybee mite</name>
    <dbReference type="NCBI Taxonomy" id="109461"/>
    <lineage>
        <taxon>Eukaryota</taxon>
        <taxon>Metazoa</taxon>
        <taxon>Ecdysozoa</taxon>
        <taxon>Arthropoda</taxon>
        <taxon>Chelicerata</taxon>
        <taxon>Arachnida</taxon>
        <taxon>Acari</taxon>
        <taxon>Parasitiformes</taxon>
        <taxon>Mesostigmata</taxon>
        <taxon>Gamasina</taxon>
        <taxon>Dermanyssoidea</taxon>
        <taxon>Varroidae</taxon>
        <taxon>Varroa</taxon>
    </lineage>
</organism>
<dbReference type="GO" id="GO:1904262">
    <property type="term" value="P:negative regulation of TORC1 signaling"/>
    <property type="evidence" value="ECO:0007669"/>
    <property type="project" value="TreeGrafter"/>
</dbReference>
<dbReference type="Pfam" id="PF00610">
    <property type="entry name" value="DEP"/>
    <property type="match status" value="1"/>
</dbReference>
<dbReference type="PROSITE" id="PS50186">
    <property type="entry name" value="DEP"/>
    <property type="match status" value="1"/>
</dbReference>
<feature type="compositionally biased region" description="Polar residues" evidence="1">
    <location>
        <begin position="555"/>
        <end position="568"/>
    </location>
</feature>
<feature type="compositionally biased region" description="Basic and acidic residues" evidence="1">
    <location>
        <begin position="1385"/>
        <end position="1397"/>
    </location>
</feature>
<dbReference type="InterPro" id="IPR000591">
    <property type="entry name" value="DEP_dom"/>
</dbReference>
<feature type="region of interest" description="Disordered" evidence="1">
    <location>
        <begin position="1377"/>
        <end position="1406"/>
    </location>
</feature>
<dbReference type="GO" id="GO:1990130">
    <property type="term" value="C:GATOR1 complex"/>
    <property type="evidence" value="ECO:0007669"/>
    <property type="project" value="TreeGrafter"/>
</dbReference>
<protein>
    <recommendedName>
        <fullName evidence="2">DEP domain-containing protein</fullName>
    </recommendedName>
</protein>
<dbReference type="GO" id="GO:0010508">
    <property type="term" value="P:positive regulation of autophagy"/>
    <property type="evidence" value="ECO:0007669"/>
    <property type="project" value="TreeGrafter"/>
</dbReference>
<dbReference type="GeneID" id="111253436"/>
<reference evidence="3" key="1">
    <citation type="submission" date="2021-01" db="UniProtKB">
        <authorList>
            <consortium name="EnsemblMetazoa"/>
        </authorList>
    </citation>
    <scope>IDENTIFICATION</scope>
</reference>
<dbReference type="Pfam" id="PF12257">
    <property type="entry name" value="IML1"/>
    <property type="match status" value="1"/>
</dbReference>
<dbReference type="GO" id="GO:0005765">
    <property type="term" value="C:lysosomal membrane"/>
    <property type="evidence" value="ECO:0007669"/>
    <property type="project" value="TreeGrafter"/>
</dbReference>
<evidence type="ECO:0000313" key="3">
    <source>
        <dbReference type="EnsemblMetazoa" id="XP_022668537"/>
    </source>
</evidence>
<dbReference type="RefSeq" id="XP_022668537.1">
    <property type="nucleotide sequence ID" value="XM_022812802.1"/>
</dbReference>
<feature type="region of interest" description="Disordered" evidence="1">
    <location>
        <begin position="1010"/>
        <end position="1060"/>
    </location>
</feature>
<accession>A0A7M7KQK8</accession>
<dbReference type="Gene3D" id="1.10.10.10">
    <property type="entry name" value="Winged helix-like DNA-binding domain superfamily/Winged helix DNA-binding domain"/>
    <property type="match status" value="1"/>
</dbReference>
<dbReference type="InterPro" id="IPR036390">
    <property type="entry name" value="WH_DNA-bd_sf"/>
</dbReference>
<dbReference type="SMART" id="SM00049">
    <property type="entry name" value="DEP"/>
    <property type="match status" value="1"/>
</dbReference>
<name>A0A7M7KQK8_VARDE</name>
<evidence type="ECO:0000259" key="2">
    <source>
        <dbReference type="PROSITE" id="PS50186"/>
    </source>
</evidence>
<dbReference type="KEGG" id="vde:111253436"/>
<dbReference type="Proteomes" id="UP000594260">
    <property type="component" value="Unplaced"/>
</dbReference>
<dbReference type="OrthoDB" id="39497at2759"/>
<feature type="compositionally biased region" description="Polar residues" evidence="1">
    <location>
        <begin position="1047"/>
        <end position="1059"/>
    </location>
</feature>
<feature type="region of interest" description="Disordered" evidence="1">
    <location>
        <begin position="792"/>
        <end position="818"/>
    </location>
</feature>
<keyword evidence="4" id="KW-1185">Reference proteome</keyword>
<feature type="compositionally biased region" description="Basic and acidic residues" evidence="1">
    <location>
        <begin position="1021"/>
        <end position="1032"/>
    </location>
</feature>